<name>A0A074XXC9_AURSE</name>
<keyword evidence="3" id="KW-1185">Reference proteome</keyword>
<protein>
    <submittedName>
        <fullName evidence="2">Uncharacterized protein</fullName>
    </submittedName>
</protein>
<dbReference type="InParanoid" id="A0A074XXC9"/>
<accession>A0A074XXC9</accession>
<sequence length="164" mass="18732">MGAGSCAIHWLTEQLVLCFTSVCSYINPSDNCAVPHRHYTRRTGLSPRSSARYLLFRLSLSPKSRESTPQLRRQMATFIRLPKALGRVSTYSCLSFDVFECSRERRPSLLAHIDHYLSRTSPIQLTIPAFPCRSVSRLRTSKKKKEHINVYPVESQQQSLRSSS</sequence>
<reference evidence="2 3" key="1">
    <citation type="journal article" date="2014" name="BMC Genomics">
        <title>Genome sequencing of four Aureobasidium pullulans varieties: biotechnological potential, stress tolerance, and description of new species.</title>
        <authorList>
            <person name="Gostin Ar C."/>
            <person name="Ohm R.A."/>
            <person name="Kogej T."/>
            <person name="Sonjak S."/>
            <person name="Turk M."/>
            <person name="Zajc J."/>
            <person name="Zalar P."/>
            <person name="Grube M."/>
            <person name="Sun H."/>
            <person name="Han J."/>
            <person name="Sharma A."/>
            <person name="Chiniquy J."/>
            <person name="Ngan C.Y."/>
            <person name="Lipzen A."/>
            <person name="Barry K."/>
            <person name="Grigoriev I.V."/>
            <person name="Gunde-Cimerman N."/>
        </authorList>
    </citation>
    <scope>NUCLEOTIDE SEQUENCE [LARGE SCALE GENOMIC DNA]</scope>
    <source>
        <strain evidence="2 3">EXF-2481</strain>
    </source>
</reference>
<proteinExistence type="predicted"/>
<dbReference type="EMBL" id="KL584796">
    <property type="protein sequence ID" value="KEQ90233.1"/>
    <property type="molecule type" value="Genomic_DNA"/>
</dbReference>
<dbReference type="RefSeq" id="XP_013338734.1">
    <property type="nucleotide sequence ID" value="XM_013483280.1"/>
</dbReference>
<gene>
    <name evidence="2" type="ORF">AUEXF2481DRAFT_578227</name>
</gene>
<keyword evidence="1" id="KW-0732">Signal</keyword>
<dbReference type="HOGENOM" id="CLU_1618682_0_0_1"/>
<dbReference type="AlphaFoldDB" id="A0A074XXC9"/>
<dbReference type="Proteomes" id="UP000030641">
    <property type="component" value="Unassembled WGS sequence"/>
</dbReference>
<evidence type="ECO:0000313" key="3">
    <source>
        <dbReference type="Proteomes" id="UP000030641"/>
    </source>
</evidence>
<dbReference type="OrthoDB" id="429813at2759"/>
<feature type="chain" id="PRO_5001702818" evidence="1">
    <location>
        <begin position="19"/>
        <end position="164"/>
    </location>
</feature>
<dbReference type="GeneID" id="25369187"/>
<feature type="signal peptide" evidence="1">
    <location>
        <begin position="1"/>
        <end position="18"/>
    </location>
</feature>
<evidence type="ECO:0000256" key="1">
    <source>
        <dbReference type="SAM" id="SignalP"/>
    </source>
</evidence>
<evidence type="ECO:0000313" key="2">
    <source>
        <dbReference type="EMBL" id="KEQ90233.1"/>
    </source>
</evidence>
<organism evidence="2 3">
    <name type="scientific">Aureobasidium subglaciale (strain EXF-2481)</name>
    <name type="common">Aureobasidium pullulans var. subglaciale</name>
    <dbReference type="NCBI Taxonomy" id="1043005"/>
    <lineage>
        <taxon>Eukaryota</taxon>
        <taxon>Fungi</taxon>
        <taxon>Dikarya</taxon>
        <taxon>Ascomycota</taxon>
        <taxon>Pezizomycotina</taxon>
        <taxon>Dothideomycetes</taxon>
        <taxon>Dothideomycetidae</taxon>
        <taxon>Dothideales</taxon>
        <taxon>Saccotheciaceae</taxon>
        <taxon>Aureobasidium</taxon>
    </lineage>
</organism>